<dbReference type="Pfam" id="PF07833">
    <property type="entry name" value="Cu_amine_oxidN1"/>
    <property type="match status" value="1"/>
</dbReference>
<dbReference type="SUPFAM" id="SSF56281">
    <property type="entry name" value="Metallo-hydrolase/oxidoreductase"/>
    <property type="match status" value="1"/>
</dbReference>
<dbReference type="PANTHER" id="PTHR30619:SF7">
    <property type="entry name" value="BETA-LACTAMASE DOMAIN PROTEIN"/>
    <property type="match status" value="1"/>
</dbReference>
<dbReference type="Gene3D" id="3.60.15.10">
    <property type="entry name" value="Ribonuclease Z/Hydroxyacylglutathione hydrolase-like"/>
    <property type="match status" value="1"/>
</dbReference>
<feature type="region of interest" description="Disordered" evidence="2">
    <location>
        <begin position="406"/>
        <end position="430"/>
    </location>
</feature>
<dbReference type="InterPro" id="IPR036582">
    <property type="entry name" value="Mao_N_sf"/>
</dbReference>
<dbReference type="CDD" id="cd07731">
    <property type="entry name" value="ComA-like_MBL-fold"/>
    <property type="match status" value="1"/>
</dbReference>
<dbReference type="InterPro" id="IPR035451">
    <property type="entry name" value="Ada-like_dom_sf"/>
</dbReference>
<dbReference type="GO" id="GO:0016787">
    <property type="term" value="F:hydrolase activity"/>
    <property type="evidence" value="ECO:0007669"/>
    <property type="project" value="UniProtKB-KW"/>
</dbReference>
<accession>A0A1M6XK51</accession>
<dbReference type="SUPFAM" id="SSF57884">
    <property type="entry name" value="Ada DNA repair protein, N-terminal domain (N-Ada 10)"/>
    <property type="match status" value="1"/>
</dbReference>
<keyword evidence="6" id="KW-1185">Reference proteome</keyword>
<dbReference type="AlphaFoldDB" id="A0A1M6XK51"/>
<dbReference type="GO" id="GO:0008270">
    <property type="term" value="F:zinc ion binding"/>
    <property type="evidence" value="ECO:0007669"/>
    <property type="project" value="InterPro"/>
</dbReference>
<organism evidence="5 6">
    <name type="scientific">Anaerotignum lactatifermentans DSM 14214</name>
    <dbReference type="NCBI Taxonomy" id="1121323"/>
    <lineage>
        <taxon>Bacteria</taxon>
        <taxon>Bacillati</taxon>
        <taxon>Bacillota</taxon>
        <taxon>Clostridia</taxon>
        <taxon>Lachnospirales</taxon>
        <taxon>Anaerotignaceae</taxon>
        <taxon>Anaerotignum</taxon>
    </lineage>
</organism>
<dbReference type="InterPro" id="IPR004026">
    <property type="entry name" value="Ada_DNA_repair_Zn-bd"/>
</dbReference>
<evidence type="ECO:0000259" key="4">
    <source>
        <dbReference type="SMART" id="SM00849"/>
    </source>
</evidence>
<dbReference type="InterPro" id="IPR012854">
    <property type="entry name" value="Cu_amine_oxidase-like_N"/>
</dbReference>
<gene>
    <name evidence="5" type="ORF">SAMN02745138_02809</name>
</gene>
<name>A0A1M6XK51_9FIRM</name>
<evidence type="ECO:0000313" key="6">
    <source>
        <dbReference type="Proteomes" id="UP000183975"/>
    </source>
</evidence>
<evidence type="ECO:0000256" key="3">
    <source>
        <dbReference type="SAM" id="SignalP"/>
    </source>
</evidence>
<dbReference type="Proteomes" id="UP000183975">
    <property type="component" value="Unassembled WGS sequence"/>
</dbReference>
<feature type="signal peptide" evidence="3">
    <location>
        <begin position="1"/>
        <end position="23"/>
    </location>
</feature>
<dbReference type="SUPFAM" id="SSF55383">
    <property type="entry name" value="Copper amine oxidase, domain N"/>
    <property type="match status" value="1"/>
</dbReference>
<reference evidence="5 6" key="1">
    <citation type="submission" date="2016-11" db="EMBL/GenBank/DDBJ databases">
        <authorList>
            <person name="Jaros S."/>
            <person name="Januszkiewicz K."/>
            <person name="Wedrychowicz H."/>
        </authorList>
    </citation>
    <scope>NUCLEOTIDE SEQUENCE [LARGE SCALE GENOMIC DNA]</scope>
    <source>
        <strain evidence="5 6">DSM 14214</strain>
    </source>
</reference>
<evidence type="ECO:0000256" key="2">
    <source>
        <dbReference type="SAM" id="MobiDB-lite"/>
    </source>
</evidence>
<dbReference type="Pfam" id="PF02805">
    <property type="entry name" value="Ada_Zn_binding"/>
    <property type="match status" value="1"/>
</dbReference>
<dbReference type="Pfam" id="PF00753">
    <property type="entry name" value="Lactamase_B"/>
    <property type="match status" value="1"/>
</dbReference>
<evidence type="ECO:0000256" key="1">
    <source>
        <dbReference type="ARBA" id="ARBA00023159"/>
    </source>
</evidence>
<sequence>MKKKIGLLLVAALLISVPNCTNADGATKVEINGKQVVYTKEAGAPFVDDTGRTQVPFRQTMETYGCTVSWDGTEQMAIAQKDGITVEVPIGQPYIYRNGTKVENDTAALIQDGRTYLPIRVVLESFGAKVQWNGDTNTVVVTSGGQTTGNGDIQVHFLDVGQGDAALINDGEFEILIDAGVSAEGTKVVQYLSDYVDGDLDVVVASHEDADHIGGLPAVFDAYTIEEVVDNGRTSSTKTYQTYHNKVQAEGADYAADTAAQNITLPSGATLEFLPITDVYDNANDNSVVTMLTYGDVEVLFTGDLSSDVADANSSLFSDVDVLKAGHHGSRTSVSSQFLQTTKPEYVVISAGLDNSYGHPHKEALSAYLDTGADVYGTFRSGDIVMTTDGQQISFDTTEKLTLSDVGAKSNGTTPVQKPVTQPEQPSKPVAETTVTYVGNKNSKIFHRASCSSVSRMKDSNKVSLNSRDAAISQGYRPCENCQP</sequence>
<feature type="chain" id="PRO_5012025585" evidence="3">
    <location>
        <begin position="24"/>
        <end position="484"/>
    </location>
</feature>
<keyword evidence="3" id="KW-0732">Signal</keyword>
<dbReference type="Gene3D" id="3.30.457.10">
    <property type="entry name" value="Copper amine oxidase-like, N-terminal domain"/>
    <property type="match status" value="1"/>
</dbReference>
<evidence type="ECO:0000313" key="5">
    <source>
        <dbReference type="EMBL" id="SHL06364.1"/>
    </source>
</evidence>
<keyword evidence="1" id="KW-0010">Activator</keyword>
<proteinExistence type="predicted"/>
<feature type="compositionally biased region" description="Polar residues" evidence="2">
    <location>
        <begin position="410"/>
        <end position="425"/>
    </location>
</feature>
<dbReference type="InterPro" id="IPR052159">
    <property type="entry name" value="Competence_DNA_uptake"/>
</dbReference>
<dbReference type="InterPro" id="IPR035681">
    <property type="entry name" value="ComA-like_MBL"/>
</dbReference>
<keyword evidence="5" id="KW-0378">Hydrolase</keyword>
<dbReference type="OrthoDB" id="9783680at2"/>
<dbReference type="PANTHER" id="PTHR30619">
    <property type="entry name" value="DNA INTERNALIZATION/COMPETENCE PROTEIN COMEC/REC2"/>
    <property type="match status" value="1"/>
</dbReference>
<protein>
    <submittedName>
        <fullName evidence="5">Metal-dependent hydrolase, beta-lactamase superfamily II</fullName>
    </submittedName>
</protein>
<dbReference type="RefSeq" id="WP_072852815.1">
    <property type="nucleotide sequence ID" value="NZ_FRAH01000063.1"/>
</dbReference>
<dbReference type="InterPro" id="IPR036866">
    <property type="entry name" value="RibonucZ/Hydroxyglut_hydro"/>
</dbReference>
<dbReference type="GO" id="GO:0006355">
    <property type="term" value="P:regulation of DNA-templated transcription"/>
    <property type="evidence" value="ECO:0007669"/>
    <property type="project" value="InterPro"/>
</dbReference>
<dbReference type="EMBL" id="FRAH01000063">
    <property type="protein sequence ID" value="SHL06364.1"/>
    <property type="molecule type" value="Genomic_DNA"/>
</dbReference>
<dbReference type="Gene3D" id="3.40.10.10">
    <property type="entry name" value="DNA Methylphosphotriester Repair Domain"/>
    <property type="match status" value="1"/>
</dbReference>
<feature type="domain" description="Metallo-beta-lactamase" evidence="4">
    <location>
        <begin position="162"/>
        <end position="353"/>
    </location>
</feature>
<dbReference type="InterPro" id="IPR001279">
    <property type="entry name" value="Metallo-B-lactamas"/>
</dbReference>
<dbReference type="GO" id="GO:0008168">
    <property type="term" value="F:methyltransferase activity"/>
    <property type="evidence" value="ECO:0007669"/>
    <property type="project" value="InterPro"/>
</dbReference>
<dbReference type="SMART" id="SM00849">
    <property type="entry name" value="Lactamase_B"/>
    <property type="match status" value="1"/>
</dbReference>
<dbReference type="GO" id="GO:0006281">
    <property type="term" value="P:DNA repair"/>
    <property type="evidence" value="ECO:0007669"/>
    <property type="project" value="InterPro"/>
</dbReference>
<dbReference type="GO" id="GO:0003677">
    <property type="term" value="F:DNA binding"/>
    <property type="evidence" value="ECO:0007669"/>
    <property type="project" value="InterPro"/>
</dbReference>